<dbReference type="PANTHER" id="PTHR30625">
    <property type="entry name" value="PROTEIN TOLQ"/>
    <property type="match status" value="1"/>
</dbReference>
<proteinExistence type="inferred from homology"/>
<evidence type="ECO:0000256" key="5">
    <source>
        <dbReference type="ARBA" id="ARBA00023136"/>
    </source>
</evidence>
<dbReference type="PATRIC" id="fig|1079.6.peg.1904"/>
<evidence type="ECO:0000256" key="1">
    <source>
        <dbReference type="ARBA" id="ARBA00004651"/>
    </source>
</evidence>
<evidence type="ECO:0000256" key="3">
    <source>
        <dbReference type="ARBA" id="ARBA00022692"/>
    </source>
</evidence>
<gene>
    <name evidence="10" type="primary">exbB_1</name>
    <name evidence="9" type="ORF">BV133_2902</name>
    <name evidence="10" type="ORF">BVIRIDIS_12850</name>
</gene>
<reference evidence="9" key="1">
    <citation type="journal article" date="2015" name="Genome Announc.">
        <title>Complete Genome Sequence of the Bacteriochlorophyll b-Producing Photosynthetic Bacterium Blastochloris viridis.</title>
        <authorList>
            <person name="Tsukatani Y."/>
            <person name="Hirose Y."/>
            <person name="Harada J."/>
            <person name="Misawa N."/>
            <person name="Mori K."/>
            <person name="Inoue K."/>
            <person name="Tamiaki H."/>
        </authorList>
    </citation>
    <scope>NUCLEOTIDE SEQUENCE [LARGE SCALE GENOMIC DNA]</scope>
    <source>
        <strain evidence="9">DSM 133</strain>
    </source>
</reference>
<dbReference type="AlphaFoldDB" id="A0A0H5BE71"/>
<feature type="transmembrane region" description="Helical" evidence="7">
    <location>
        <begin position="111"/>
        <end position="132"/>
    </location>
</feature>
<dbReference type="InterPro" id="IPR002898">
    <property type="entry name" value="MotA_ExbB_proton_chnl"/>
</dbReference>
<dbReference type="EMBL" id="LN907867">
    <property type="protein sequence ID" value="CUU42277.1"/>
    <property type="molecule type" value="Genomic_DNA"/>
</dbReference>
<dbReference type="InterPro" id="IPR050790">
    <property type="entry name" value="ExbB/TolQ_transport"/>
</dbReference>
<dbReference type="OrthoDB" id="8450048at2"/>
<evidence type="ECO:0000256" key="7">
    <source>
        <dbReference type="SAM" id="Phobius"/>
    </source>
</evidence>
<evidence type="ECO:0000259" key="8">
    <source>
        <dbReference type="Pfam" id="PF01618"/>
    </source>
</evidence>
<dbReference type="PANTHER" id="PTHR30625:SF3">
    <property type="entry name" value="TOL-PAL SYSTEM PROTEIN TOLQ"/>
    <property type="match status" value="1"/>
</dbReference>
<reference evidence="11" key="3">
    <citation type="journal article" date="2016" name="Genome Announc.">
        <title>Revised genome sequence of the purple photosynthetic bacterium Blastochloris viridis.</title>
        <authorList>
            <person name="Liu L.N."/>
            <person name="Faulkner M."/>
            <person name="Liu X."/>
            <person name="Huang F."/>
            <person name="Darby A.C."/>
            <person name="Hall N."/>
        </authorList>
    </citation>
    <scope>NUCLEOTIDE SEQUENCE [LARGE SCALE GENOMIC DNA]</scope>
    <source>
        <strain evidence="11">ATCC 19567 / DSM 133 / F</strain>
    </source>
</reference>
<feature type="transmembrane region" description="Helical" evidence="7">
    <location>
        <begin position="20"/>
        <end position="42"/>
    </location>
</feature>
<dbReference type="STRING" id="1079.BVIR_1840"/>
<dbReference type="KEGG" id="bvr:BVIR_1840"/>
<keyword evidence="4 7" id="KW-1133">Transmembrane helix</keyword>
<dbReference type="Proteomes" id="UP000065734">
    <property type="component" value="Chromosome I"/>
</dbReference>
<protein>
    <submittedName>
        <fullName evidence="10">Biopolymer transport protein exbB</fullName>
    </submittedName>
    <submittedName>
        <fullName evidence="9">MotA/TolQ/ExbB proton channel family protein</fullName>
    </submittedName>
</protein>
<keyword evidence="6" id="KW-0653">Protein transport</keyword>
<dbReference type="GO" id="GO:0005886">
    <property type="term" value="C:plasma membrane"/>
    <property type="evidence" value="ECO:0007669"/>
    <property type="project" value="UniProtKB-SubCell"/>
</dbReference>
<comment type="subcellular location">
    <subcellularLocation>
        <location evidence="1">Cell membrane</location>
        <topology evidence="1">Multi-pass membrane protein</topology>
    </subcellularLocation>
    <subcellularLocation>
        <location evidence="6">Membrane</location>
        <topology evidence="6">Multi-pass membrane protein</topology>
    </subcellularLocation>
</comment>
<sequence length="212" mass="22156">MHTVDMTPLGLFLSAGWVGRSVILALTAASIWCWVAMVEVWLGHRSLKSALKAAARGEVPALLTGVERAGVEAARLHIAAESVAERRTRIGEAMGREADIVMMRLERGLPALAMIASAAPFIGLFGTVWGIMSSFMGIAAAQDTSLAVVAPGIAEALAATAIGLAAAIPASLGYNRLAAVLGHAGQRLRHHVEHRAVQFGINAVPPIDGETR</sequence>
<evidence type="ECO:0000256" key="6">
    <source>
        <dbReference type="RuleBase" id="RU004057"/>
    </source>
</evidence>
<keyword evidence="5 7" id="KW-0472">Membrane</keyword>
<keyword evidence="6" id="KW-0813">Transport</keyword>
<keyword evidence="11" id="KW-1185">Reference proteome</keyword>
<feature type="domain" description="MotA/TolQ/ExbB proton channel" evidence="8">
    <location>
        <begin position="83"/>
        <end position="181"/>
    </location>
</feature>
<evidence type="ECO:0000313" key="10">
    <source>
        <dbReference type="EMBL" id="CUU42277.1"/>
    </source>
</evidence>
<accession>A0A0H5BE71</accession>
<evidence type="ECO:0000313" key="9">
    <source>
        <dbReference type="EMBL" id="BAS00496.1"/>
    </source>
</evidence>
<keyword evidence="2" id="KW-1003">Cell membrane</keyword>
<evidence type="ECO:0000256" key="4">
    <source>
        <dbReference type="ARBA" id="ARBA00022989"/>
    </source>
</evidence>
<dbReference type="Pfam" id="PF01618">
    <property type="entry name" value="MotA_ExbB"/>
    <property type="match status" value="1"/>
</dbReference>
<dbReference type="GO" id="GO:0017038">
    <property type="term" value="P:protein import"/>
    <property type="evidence" value="ECO:0007669"/>
    <property type="project" value="TreeGrafter"/>
</dbReference>
<comment type="similarity">
    <text evidence="6">Belongs to the exbB/tolQ family.</text>
</comment>
<feature type="transmembrane region" description="Helical" evidence="7">
    <location>
        <begin position="144"/>
        <end position="168"/>
    </location>
</feature>
<reference evidence="10" key="2">
    <citation type="submission" date="2015-11" db="EMBL/GenBank/DDBJ databases">
        <authorList>
            <person name="Zhang Y."/>
            <person name="Guo Z."/>
        </authorList>
    </citation>
    <scope>NUCLEOTIDE SEQUENCE</scope>
    <source>
        <strain evidence="10">1</strain>
    </source>
</reference>
<organism evidence="10 11">
    <name type="scientific">Blastochloris viridis</name>
    <name type="common">Rhodopseudomonas viridis</name>
    <dbReference type="NCBI Taxonomy" id="1079"/>
    <lineage>
        <taxon>Bacteria</taxon>
        <taxon>Pseudomonadati</taxon>
        <taxon>Pseudomonadota</taxon>
        <taxon>Alphaproteobacteria</taxon>
        <taxon>Hyphomicrobiales</taxon>
        <taxon>Blastochloridaceae</taxon>
        <taxon>Blastochloris</taxon>
    </lineage>
</organism>
<keyword evidence="3 7" id="KW-0812">Transmembrane</keyword>
<dbReference type="EMBL" id="AP014854">
    <property type="protein sequence ID" value="BAS00496.1"/>
    <property type="molecule type" value="Genomic_DNA"/>
</dbReference>
<name>A0A0H5BE71_BLAVI</name>
<dbReference type="RefSeq" id="WP_055037365.1">
    <property type="nucleotide sequence ID" value="NZ_AP014854.2"/>
</dbReference>
<evidence type="ECO:0000256" key="2">
    <source>
        <dbReference type="ARBA" id="ARBA00022475"/>
    </source>
</evidence>
<evidence type="ECO:0000313" key="11">
    <source>
        <dbReference type="Proteomes" id="UP000065734"/>
    </source>
</evidence>